<comment type="caution">
    <text evidence="5">The sequence shown here is derived from an EMBL/GenBank/DDBJ whole genome shotgun (WGS) entry which is preliminary data.</text>
</comment>
<keyword evidence="3" id="KW-0949">S-adenosyl-L-methionine</keyword>
<dbReference type="GO" id="GO:0032259">
    <property type="term" value="P:methylation"/>
    <property type="evidence" value="ECO:0007669"/>
    <property type="project" value="UniProtKB-KW"/>
</dbReference>
<feature type="transmembrane region" description="Helical" evidence="4">
    <location>
        <begin position="55"/>
        <end position="72"/>
    </location>
</feature>
<dbReference type="SUPFAM" id="SSF53335">
    <property type="entry name" value="S-adenosyl-L-methionine-dependent methyltransferases"/>
    <property type="match status" value="1"/>
</dbReference>
<keyword evidence="2" id="KW-0808">Transferase</keyword>
<accession>A0A254Q2W4</accession>
<evidence type="ECO:0000313" key="6">
    <source>
        <dbReference type="Proteomes" id="UP000198104"/>
    </source>
</evidence>
<proteinExistence type="predicted"/>
<evidence type="ECO:0000256" key="4">
    <source>
        <dbReference type="SAM" id="Phobius"/>
    </source>
</evidence>
<keyword evidence="4" id="KW-0472">Membrane</keyword>
<dbReference type="GO" id="GO:0016279">
    <property type="term" value="F:protein-lysine N-methyltransferase activity"/>
    <property type="evidence" value="ECO:0007669"/>
    <property type="project" value="InterPro"/>
</dbReference>
<dbReference type="OrthoDB" id="5611641at2"/>
<dbReference type="InterPro" id="IPR029063">
    <property type="entry name" value="SAM-dependent_MTases_sf"/>
</dbReference>
<keyword evidence="1" id="KW-0489">Methyltransferase</keyword>
<dbReference type="Gene3D" id="3.40.50.150">
    <property type="entry name" value="Vaccinia Virus protein VP39"/>
    <property type="match status" value="1"/>
</dbReference>
<dbReference type="EMBL" id="NGUO01000008">
    <property type="protein sequence ID" value="OWS71896.1"/>
    <property type="molecule type" value="Genomic_DNA"/>
</dbReference>
<name>A0A254Q2W4_9BURK</name>
<evidence type="ECO:0000256" key="2">
    <source>
        <dbReference type="ARBA" id="ARBA00022679"/>
    </source>
</evidence>
<dbReference type="RefSeq" id="WP_088527299.1">
    <property type="nucleotide sequence ID" value="NZ_NGUO01000008.1"/>
</dbReference>
<gene>
    <name evidence="5" type="ORF">CBI30_05445</name>
</gene>
<feature type="transmembrane region" description="Helical" evidence="4">
    <location>
        <begin position="12"/>
        <end position="35"/>
    </location>
</feature>
<keyword evidence="4" id="KW-1133">Transmembrane helix</keyword>
<protein>
    <recommendedName>
        <fullName evidence="7">SAM-dependent methyltransferase</fullName>
    </recommendedName>
</protein>
<keyword evidence="4" id="KW-0812">Transmembrane</keyword>
<evidence type="ECO:0000256" key="1">
    <source>
        <dbReference type="ARBA" id="ARBA00022603"/>
    </source>
</evidence>
<evidence type="ECO:0008006" key="7">
    <source>
        <dbReference type="Google" id="ProtNLM"/>
    </source>
</evidence>
<dbReference type="PANTHER" id="PTHR13610">
    <property type="entry name" value="METHYLTRANSFERASE DOMAIN-CONTAINING PROTEIN"/>
    <property type="match status" value="1"/>
</dbReference>
<dbReference type="AlphaFoldDB" id="A0A254Q2W4"/>
<dbReference type="Proteomes" id="UP000198104">
    <property type="component" value="Unassembled WGS sequence"/>
</dbReference>
<organism evidence="5 6">
    <name type="scientific">Polynucleobacter aenigmaticus</name>
    <dbReference type="NCBI Taxonomy" id="1743164"/>
    <lineage>
        <taxon>Bacteria</taxon>
        <taxon>Pseudomonadati</taxon>
        <taxon>Pseudomonadota</taxon>
        <taxon>Betaproteobacteria</taxon>
        <taxon>Burkholderiales</taxon>
        <taxon>Burkholderiaceae</taxon>
        <taxon>Polynucleobacter</taxon>
    </lineage>
</organism>
<evidence type="ECO:0000313" key="5">
    <source>
        <dbReference type="EMBL" id="OWS71896.1"/>
    </source>
</evidence>
<dbReference type="PANTHER" id="PTHR13610:SF9">
    <property type="entry name" value="FI06469P"/>
    <property type="match status" value="1"/>
</dbReference>
<sequence length="224" mass="25276">MQTHTEVPIFAIYICQGLVAGALTAILGMASWWRYIQILFPPVICLLTGWDIPSFLYLVALLVSVSLFWNTFHTQAPFYPSQSRTWDAVANLVSAHKKLRIMEIGSGLGDFSMRIAQLKPQCEVNGIEIAPLPWLISTLRSKFKRSSARFTLGNYQKLNFGNYDLIFAYLSPAAMPSLWQKASQEMVNQSLLISHEFPIPNITPSRVLNQSLTTTATYIYQISH</sequence>
<evidence type="ECO:0000256" key="3">
    <source>
        <dbReference type="ARBA" id="ARBA00022691"/>
    </source>
</evidence>
<dbReference type="InterPro" id="IPR026170">
    <property type="entry name" value="FAM173A/B"/>
</dbReference>
<reference evidence="5 6" key="1">
    <citation type="submission" date="2017-05" db="EMBL/GenBank/DDBJ databases">
        <title>Polynucleobacter sp. MWH-K35W1 isolated from the permanently anoxic monimolimnion of a meromictic lake.</title>
        <authorList>
            <person name="Hahn M.W."/>
        </authorList>
    </citation>
    <scope>NUCLEOTIDE SEQUENCE [LARGE SCALE GENOMIC DNA]</scope>
    <source>
        <strain evidence="5 6">MWH-K35W1</strain>
    </source>
</reference>
<keyword evidence="6" id="KW-1185">Reference proteome</keyword>